<dbReference type="PANTHER" id="PTHR12441">
    <property type="entry name" value="ATP SYNTHASE COUPLING FACTOR 6, MITOCHONDRIAL"/>
    <property type="match status" value="1"/>
</dbReference>
<keyword evidence="8" id="KW-0496">Mitochondrion</keyword>
<protein>
    <submittedName>
        <fullName evidence="12">ATP synthase-coupling factor 6, mitochondrial</fullName>
    </submittedName>
</protein>
<keyword evidence="4" id="KW-0138">CF(0)</keyword>
<feature type="compositionally biased region" description="Basic and acidic residues" evidence="10">
    <location>
        <begin position="118"/>
        <end position="164"/>
    </location>
</feature>
<evidence type="ECO:0000313" key="12">
    <source>
        <dbReference type="RefSeq" id="XP_017018382.1"/>
    </source>
</evidence>
<evidence type="ECO:0000256" key="4">
    <source>
        <dbReference type="ARBA" id="ARBA00022547"/>
    </source>
</evidence>
<gene>
    <name evidence="12" type="primary">ATPsynCF6L</name>
</gene>
<dbReference type="InterPro" id="IPR008387">
    <property type="entry name" value="ATP_synth_f6_mt"/>
</dbReference>
<evidence type="ECO:0000256" key="3">
    <source>
        <dbReference type="ARBA" id="ARBA00022448"/>
    </source>
</evidence>
<evidence type="ECO:0000256" key="8">
    <source>
        <dbReference type="ARBA" id="ARBA00023128"/>
    </source>
</evidence>
<reference evidence="12" key="1">
    <citation type="submission" date="2025-08" db="UniProtKB">
        <authorList>
            <consortium name="RefSeq"/>
        </authorList>
    </citation>
    <scope>IDENTIFICATION</scope>
    <source>
        <strain evidence="12">14028-0561.14</strain>
        <tissue evidence="12">Whole fly</tissue>
    </source>
</reference>
<evidence type="ECO:0000256" key="1">
    <source>
        <dbReference type="ARBA" id="ARBA00004273"/>
    </source>
</evidence>
<name>A0A6P4HR14_DROKI</name>
<dbReference type="GO" id="GO:0045259">
    <property type="term" value="C:proton-transporting ATP synthase complex"/>
    <property type="evidence" value="ECO:0007669"/>
    <property type="project" value="UniProtKB-KW"/>
</dbReference>
<dbReference type="FunFam" id="1.10.246.110:FF:000001">
    <property type="entry name" value="ATP synthase-coupling factor 6, mitochondrial"/>
    <property type="match status" value="1"/>
</dbReference>
<evidence type="ECO:0000256" key="10">
    <source>
        <dbReference type="SAM" id="MobiDB-lite"/>
    </source>
</evidence>
<dbReference type="PANTHER" id="PTHR12441:SF10">
    <property type="entry name" value="ATP SYNTHASE-COUPLING FACTOR 6, MITOCHONDRIAL"/>
    <property type="match status" value="1"/>
</dbReference>
<dbReference type="InterPro" id="IPR036204">
    <property type="entry name" value="ATP_synth_f6_sf_mt"/>
</dbReference>
<accession>A0A6P4HR14</accession>
<sequence length="164" mass="18945">MLPRILKSSRIWRRGFCDKAPGISKDPVYQTFLDKVREYRLKSPTGKPVDPTPEYEEELKESIEKLALRYGGGEGVDLLAFPKFKLPDLDIDPISIYDLPEYKDKEIKDDEKVEEPEKEAKSKSGVKDKKEVKEKKDKGKKEDKTKKAKDDKKAKSKAEKDKKK</sequence>
<organism evidence="11 12">
    <name type="scientific">Drosophila kikkawai</name>
    <name type="common">Fruit fly</name>
    <dbReference type="NCBI Taxonomy" id="30033"/>
    <lineage>
        <taxon>Eukaryota</taxon>
        <taxon>Metazoa</taxon>
        <taxon>Ecdysozoa</taxon>
        <taxon>Arthropoda</taxon>
        <taxon>Hexapoda</taxon>
        <taxon>Insecta</taxon>
        <taxon>Pterygota</taxon>
        <taxon>Neoptera</taxon>
        <taxon>Endopterygota</taxon>
        <taxon>Diptera</taxon>
        <taxon>Brachycera</taxon>
        <taxon>Muscomorpha</taxon>
        <taxon>Ephydroidea</taxon>
        <taxon>Drosophilidae</taxon>
        <taxon>Drosophila</taxon>
        <taxon>Sophophora</taxon>
    </lineage>
</organism>
<dbReference type="Pfam" id="PF05511">
    <property type="entry name" value="ATP-synt_F6"/>
    <property type="match status" value="1"/>
</dbReference>
<evidence type="ECO:0000256" key="6">
    <source>
        <dbReference type="ARBA" id="ARBA00022792"/>
    </source>
</evidence>
<keyword evidence="6" id="KW-0999">Mitochondrion inner membrane</keyword>
<dbReference type="Gene3D" id="1.10.246.110">
    <property type="entry name" value="Mitochondrial ATP synthase-coupling factor 6"/>
    <property type="match status" value="1"/>
</dbReference>
<keyword evidence="11" id="KW-1185">Reference proteome</keyword>
<dbReference type="OMA" id="MLEFPKF"/>
<evidence type="ECO:0000256" key="5">
    <source>
        <dbReference type="ARBA" id="ARBA00022781"/>
    </source>
</evidence>
<keyword evidence="5" id="KW-0375">Hydrogen ion transport</keyword>
<evidence type="ECO:0000313" key="11">
    <source>
        <dbReference type="Proteomes" id="UP001652661"/>
    </source>
</evidence>
<dbReference type="OrthoDB" id="8902296at2759"/>
<keyword evidence="3" id="KW-0813">Transport</keyword>
<dbReference type="RefSeq" id="XP_017018382.1">
    <property type="nucleotide sequence ID" value="XM_017162893.3"/>
</dbReference>
<evidence type="ECO:0000256" key="9">
    <source>
        <dbReference type="ARBA" id="ARBA00023136"/>
    </source>
</evidence>
<comment type="similarity">
    <text evidence="2">Belongs to the eukaryotic ATPase subunit F6 family.</text>
</comment>
<dbReference type="Proteomes" id="UP001652661">
    <property type="component" value="Chromosome 3L"/>
</dbReference>
<dbReference type="AlphaFoldDB" id="A0A6P4HR14"/>
<comment type="subcellular location">
    <subcellularLocation>
        <location evidence="1">Mitochondrion inner membrane</location>
    </subcellularLocation>
</comment>
<evidence type="ECO:0000256" key="7">
    <source>
        <dbReference type="ARBA" id="ARBA00023065"/>
    </source>
</evidence>
<dbReference type="GO" id="GO:0015986">
    <property type="term" value="P:proton motive force-driven ATP synthesis"/>
    <property type="evidence" value="ECO:0007669"/>
    <property type="project" value="InterPro"/>
</dbReference>
<proteinExistence type="inferred from homology"/>
<dbReference type="GO" id="GO:0015078">
    <property type="term" value="F:proton transmembrane transporter activity"/>
    <property type="evidence" value="ECO:0007669"/>
    <property type="project" value="InterPro"/>
</dbReference>
<dbReference type="GO" id="GO:0005743">
    <property type="term" value="C:mitochondrial inner membrane"/>
    <property type="evidence" value="ECO:0007669"/>
    <property type="project" value="UniProtKB-SubCell"/>
</dbReference>
<feature type="region of interest" description="Disordered" evidence="10">
    <location>
        <begin position="107"/>
        <end position="164"/>
    </location>
</feature>
<keyword evidence="9" id="KW-0472">Membrane</keyword>
<dbReference type="SUPFAM" id="SSF111357">
    <property type="entry name" value="Mitochondrial ATP synthase coupling factor 6"/>
    <property type="match status" value="1"/>
</dbReference>
<evidence type="ECO:0000256" key="2">
    <source>
        <dbReference type="ARBA" id="ARBA00007346"/>
    </source>
</evidence>
<keyword evidence="7" id="KW-0406">Ion transport</keyword>